<organism evidence="1 2">
    <name type="scientific">Eumeta variegata</name>
    <name type="common">Bagworm moth</name>
    <name type="synonym">Eumeta japonica</name>
    <dbReference type="NCBI Taxonomy" id="151549"/>
    <lineage>
        <taxon>Eukaryota</taxon>
        <taxon>Metazoa</taxon>
        <taxon>Ecdysozoa</taxon>
        <taxon>Arthropoda</taxon>
        <taxon>Hexapoda</taxon>
        <taxon>Insecta</taxon>
        <taxon>Pterygota</taxon>
        <taxon>Neoptera</taxon>
        <taxon>Endopterygota</taxon>
        <taxon>Lepidoptera</taxon>
        <taxon>Glossata</taxon>
        <taxon>Ditrysia</taxon>
        <taxon>Tineoidea</taxon>
        <taxon>Psychidae</taxon>
        <taxon>Oiketicinae</taxon>
        <taxon>Eumeta</taxon>
    </lineage>
</organism>
<dbReference type="AlphaFoldDB" id="A0A4C1U4P1"/>
<sequence>MDIRNPKGATSSFVGLLSRNRISDEKKGSEMMEREMASGTLIHCTKRNSQSYYFTPVFCESVMSHRSSSPFSCCRQVYHIMTSTLTVLTIQMPPWYILTALKQSPSNQERHYVTYQRPRRALGPSRGRDESNFTEITNRKNGPIKKKARGSPIMSVASIYFRQIVQPNIAGSCVIGRADGRSNAIDRWTPFLLACFIKTAARPAAINNARLQRSPQHTVGDRYAGRLFVYANPPTACSRRKANTTAYESLRRDFG</sequence>
<accession>A0A4C1U4P1</accession>
<protein>
    <submittedName>
        <fullName evidence="1">Uncharacterized protein</fullName>
    </submittedName>
</protein>
<evidence type="ECO:0000313" key="2">
    <source>
        <dbReference type="Proteomes" id="UP000299102"/>
    </source>
</evidence>
<gene>
    <name evidence="1" type="ORF">EVAR_11676_1</name>
</gene>
<proteinExistence type="predicted"/>
<dbReference type="Proteomes" id="UP000299102">
    <property type="component" value="Unassembled WGS sequence"/>
</dbReference>
<comment type="caution">
    <text evidence="1">The sequence shown here is derived from an EMBL/GenBank/DDBJ whole genome shotgun (WGS) entry which is preliminary data.</text>
</comment>
<reference evidence="1 2" key="1">
    <citation type="journal article" date="2019" name="Commun. Biol.">
        <title>The bagworm genome reveals a unique fibroin gene that provides high tensile strength.</title>
        <authorList>
            <person name="Kono N."/>
            <person name="Nakamura H."/>
            <person name="Ohtoshi R."/>
            <person name="Tomita M."/>
            <person name="Numata K."/>
            <person name="Arakawa K."/>
        </authorList>
    </citation>
    <scope>NUCLEOTIDE SEQUENCE [LARGE SCALE GENOMIC DNA]</scope>
</reference>
<name>A0A4C1U4P1_EUMVA</name>
<keyword evidence="2" id="KW-1185">Reference proteome</keyword>
<dbReference type="EMBL" id="BGZK01000127">
    <property type="protein sequence ID" value="GBP21281.1"/>
    <property type="molecule type" value="Genomic_DNA"/>
</dbReference>
<evidence type="ECO:0000313" key="1">
    <source>
        <dbReference type="EMBL" id="GBP21281.1"/>
    </source>
</evidence>